<dbReference type="EMBL" id="KQ425254">
    <property type="protein sequence ID" value="KOF69672.1"/>
    <property type="molecule type" value="Genomic_DNA"/>
</dbReference>
<dbReference type="OrthoDB" id="6195009at2759"/>
<gene>
    <name evidence="1" type="ORF">OCBIM_22004271mg</name>
</gene>
<accession>A0A0L8FY60</accession>
<protein>
    <submittedName>
        <fullName evidence="1">Uncharacterized protein</fullName>
    </submittedName>
</protein>
<reference evidence="1" key="1">
    <citation type="submission" date="2015-07" db="EMBL/GenBank/DDBJ databases">
        <title>MeaNS - Measles Nucleotide Surveillance Program.</title>
        <authorList>
            <person name="Tran T."/>
            <person name="Druce J."/>
        </authorList>
    </citation>
    <scope>NUCLEOTIDE SEQUENCE</scope>
    <source>
        <strain evidence="1">UCB-OBI-ISO-001</strain>
        <tissue evidence="1">Gonad</tissue>
    </source>
</reference>
<proteinExistence type="predicted"/>
<organism evidence="1">
    <name type="scientific">Octopus bimaculoides</name>
    <name type="common">California two-spotted octopus</name>
    <dbReference type="NCBI Taxonomy" id="37653"/>
    <lineage>
        <taxon>Eukaryota</taxon>
        <taxon>Metazoa</taxon>
        <taxon>Spiralia</taxon>
        <taxon>Lophotrochozoa</taxon>
        <taxon>Mollusca</taxon>
        <taxon>Cephalopoda</taxon>
        <taxon>Coleoidea</taxon>
        <taxon>Octopodiformes</taxon>
        <taxon>Octopoda</taxon>
        <taxon>Incirrata</taxon>
        <taxon>Octopodidae</taxon>
        <taxon>Octopus</taxon>
    </lineage>
</organism>
<dbReference type="AlphaFoldDB" id="A0A0L8FY60"/>
<sequence length="144" mass="16443">MSDVLHRPGFLTRLRKGARSFFSRLFLCVRRRPKLIDTSEAGTHFTSSLPSLSDISMTSEEDLLGDLNQSAIAHSEDFIPRDFDQYERTSFEDDGNQNEEDPPRIPIIVTDIYMQGKSRMHQAAQIIVYFVNGHVTMSVRLGLH</sequence>
<name>A0A0L8FY60_OCTBM</name>
<evidence type="ECO:0000313" key="1">
    <source>
        <dbReference type="EMBL" id="KOF69672.1"/>
    </source>
</evidence>